<evidence type="ECO:0008006" key="4">
    <source>
        <dbReference type="Google" id="ProtNLM"/>
    </source>
</evidence>
<dbReference type="Proteomes" id="UP000439986">
    <property type="component" value="Unassembled WGS sequence"/>
</dbReference>
<feature type="signal peptide" evidence="1">
    <location>
        <begin position="1"/>
        <end position="19"/>
    </location>
</feature>
<proteinExistence type="predicted"/>
<keyword evidence="1" id="KW-0732">Signal</keyword>
<dbReference type="AlphaFoldDB" id="A0A844DF63"/>
<keyword evidence="3" id="KW-1185">Reference proteome</keyword>
<comment type="caution">
    <text evidence="2">The sequence shown here is derived from an EMBL/GenBank/DDBJ whole genome shotgun (WGS) entry which is preliminary data.</text>
</comment>
<accession>A0A844DF63</accession>
<dbReference type="RefSeq" id="WP_154360816.1">
    <property type="nucleotide sequence ID" value="NZ_WKJL01000029.1"/>
</dbReference>
<protein>
    <recommendedName>
        <fullName evidence="4">DUF2268 domain-containing protein</fullName>
    </recommendedName>
</protein>
<evidence type="ECO:0000313" key="2">
    <source>
        <dbReference type="EMBL" id="MRW87576.1"/>
    </source>
</evidence>
<evidence type="ECO:0000313" key="3">
    <source>
        <dbReference type="Proteomes" id="UP000439986"/>
    </source>
</evidence>
<evidence type="ECO:0000256" key="1">
    <source>
        <dbReference type="SAM" id="SignalP"/>
    </source>
</evidence>
<reference evidence="2 3" key="1">
    <citation type="submission" date="2019-11" db="EMBL/GenBank/DDBJ databases">
        <title>Novel species isolated from a subtropical stream in China.</title>
        <authorList>
            <person name="Lu H."/>
        </authorList>
    </citation>
    <scope>NUCLEOTIDE SEQUENCE [LARGE SCALE GENOMIC DNA]</scope>
    <source>
        <strain evidence="2 3">FT26W</strain>
    </source>
</reference>
<organism evidence="2 3">
    <name type="scientific">Duganella aquatilis</name>
    <dbReference type="NCBI Taxonomy" id="2666082"/>
    <lineage>
        <taxon>Bacteria</taxon>
        <taxon>Pseudomonadati</taxon>
        <taxon>Pseudomonadota</taxon>
        <taxon>Betaproteobacteria</taxon>
        <taxon>Burkholderiales</taxon>
        <taxon>Oxalobacteraceae</taxon>
        <taxon>Telluria group</taxon>
        <taxon>Duganella</taxon>
    </lineage>
</organism>
<feature type="chain" id="PRO_5032785310" description="DUF2268 domain-containing protein" evidence="1">
    <location>
        <begin position="20"/>
        <end position="316"/>
    </location>
</feature>
<name>A0A844DF63_9BURK</name>
<sequence>MRRALLAGVMACATFCAGAAAPVIEVHSIAQDFATFWDATQAMPPAERVAAFKQQVASRFPAFYGIERYQGRRTQAQQDERIARALANFGPQRQAYLAKVASFNAQLPRHSASFVATFPDFRPTIDTWFVHSLGEMDGGTREFNGHAYLIFGADVMAQLHGNGDESAFFHHELFHTYQDAVSPACDNQGMWQPLWREGLATYVSKVMNPNATDSEMLLDFPKGSLALTKAHLQASWDNLEPVLDNPDDKYFGPLFTTGKDDSGLAQRRGYYLGYLVAQEIGATRDLPTLAKLSCADARALVIDAVHKLQKQTAAAH</sequence>
<dbReference type="EMBL" id="WKJL01000029">
    <property type="protein sequence ID" value="MRW87576.1"/>
    <property type="molecule type" value="Genomic_DNA"/>
</dbReference>
<gene>
    <name evidence="2" type="ORF">GJ698_26235</name>
</gene>